<dbReference type="SUPFAM" id="SSF52518">
    <property type="entry name" value="Thiamin diphosphate-binding fold (THDP-binding)"/>
    <property type="match status" value="1"/>
</dbReference>
<keyword evidence="6" id="KW-1185">Reference proteome</keyword>
<dbReference type="PANTHER" id="PTHR47514:SF1">
    <property type="entry name" value="TRANSKETOLASE N-TERMINAL SECTION-RELATED"/>
    <property type="match status" value="1"/>
</dbReference>
<comment type="caution">
    <text evidence="5">The sequence shown here is derived from an EMBL/GenBank/DDBJ whole genome shotgun (WGS) entry which is preliminary data.</text>
</comment>
<evidence type="ECO:0000256" key="2">
    <source>
        <dbReference type="ARBA" id="ARBA00007131"/>
    </source>
</evidence>
<gene>
    <name evidence="5" type="ORF">FHS34_004983</name>
</gene>
<evidence type="ECO:0000313" key="5">
    <source>
        <dbReference type="EMBL" id="MBB5929496.1"/>
    </source>
</evidence>
<keyword evidence="3" id="KW-0786">Thiamine pyrophosphate</keyword>
<comment type="similarity">
    <text evidence="2">Belongs to the transketolase family.</text>
</comment>
<evidence type="ECO:0000256" key="1">
    <source>
        <dbReference type="ARBA" id="ARBA00001964"/>
    </source>
</evidence>
<evidence type="ECO:0000259" key="4">
    <source>
        <dbReference type="Pfam" id="PF00456"/>
    </source>
</evidence>
<organism evidence="5 6">
    <name type="scientific">Streptomyces echinatus</name>
    <dbReference type="NCBI Taxonomy" id="67293"/>
    <lineage>
        <taxon>Bacteria</taxon>
        <taxon>Bacillati</taxon>
        <taxon>Actinomycetota</taxon>
        <taxon>Actinomycetes</taxon>
        <taxon>Kitasatosporales</taxon>
        <taxon>Streptomycetaceae</taxon>
        <taxon>Streptomyces</taxon>
    </lineage>
</organism>
<name>A0A7W9PXD3_9ACTN</name>
<dbReference type="AlphaFoldDB" id="A0A7W9PXD3"/>
<evidence type="ECO:0000313" key="6">
    <source>
        <dbReference type="Proteomes" id="UP000585836"/>
    </source>
</evidence>
<dbReference type="InterPro" id="IPR029061">
    <property type="entry name" value="THDP-binding"/>
</dbReference>
<dbReference type="EC" id="2.2.1.1" evidence="5"/>
<evidence type="ECO:0000256" key="3">
    <source>
        <dbReference type="ARBA" id="ARBA00023052"/>
    </source>
</evidence>
<protein>
    <submittedName>
        <fullName evidence="5">Transketolase</fullName>
        <ecNumber evidence="5">2.2.1.1</ecNumber>
    </submittedName>
</protein>
<dbReference type="Proteomes" id="UP000585836">
    <property type="component" value="Unassembled WGS sequence"/>
</dbReference>
<dbReference type="RefSeq" id="WP_184969056.1">
    <property type="nucleotide sequence ID" value="NZ_JACHJK010000009.1"/>
</dbReference>
<proteinExistence type="inferred from homology"/>
<accession>A0A7W9PXD3</accession>
<dbReference type="EMBL" id="JACHJK010000009">
    <property type="protein sequence ID" value="MBB5929496.1"/>
    <property type="molecule type" value="Genomic_DNA"/>
</dbReference>
<dbReference type="InterPro" id="IPR005474">
    <property type="entry name" value="Transketolase_N"/>
</dbReference>
<dbReference type="Pfam" id="PF00456">
    <property type="entry name" value="Transketolase_N"/>
    <property type="match status" value="1"/>
</dbReference>
<comment type="cofactor">
    <cofactor evidence="1">
        <name>thiamine diphosphate</name>
        <dbReference type="ChEBI" id="CHEBI:58937"/>
    </cofactor>
</comment>
<dbReference type="GO" id="GO:0004802">
    <property type="term" value="F:transketolase activity"/>
    <property type="evidence" value="ECO:0007669"/>
    <property type="project" value="UniProtKB-EC"/>
</dbReference>
<dbReference type="GO" id="GO:0000287">
    <property type="term" value="F:magnesium ion binding"/>
    <property type="evidence" value="ECO:0007669"/>
    <property type="project" value="UniProtKB-ARBA"/>
</dbReference>
<dbReference type="PANTHER" id="PTHR47514">
    <property type="entry name" value="TRANSKETOLASE N-TERMINAL SECTION-RELATED"/>
    <property type="match status" value="1"/>
</dbReference>
<keyword evidence="5" id="KW-0808">Transferase</keyword>
<dbReference type="Gene3D" id="3.40.50.970">
    <property type="match status" value="1"/>
</dbReference>
<feature type="domain" description="Transketolase N-terminal" evidence="4">
    <location>
        <begin position="34"/>
        <end position="231"/>
    </location>
</feature>
<sequence>MTITADQDRTYGYDTYGYDDLPRLMGMMTGDEKHGPAATSTLDVLWVLYDRVLRVAPERRDDPARDRFLLSKGHGPMAYYAVLAAKGFVPVDWLPGFGAYDSPLGHHPDRVLVPGAEIGSGSLGHGLPIAVGTALGLRAQGRPDPAVWVLIGDAELDEGSNHEAIAFAGPAGLDRLHAVVIDNSSASHALPGGIAARFEAAGWSAVTVDGRDHEALHAAFTAAHPGRPHVVVARVEPKN</sequence>
<reference evidence="5 6" key="1">
    <citation type="submission" date="2020-08" db="EMBL/GenBank/DDBJ databases">
        <title>Genomic Encyclopedia of Type Strains, Phase III (KMG-III): the genomes of soil and plant-associated and newly described type strains.</title>
        <authorList>
            <person name="Whitman W."/>
        </authorList>
    </citation>
    <scope>NUCLEOTIDE SEQUENCE [LARGE SCALE GENOMIC DNA]</scope>
    <source>
        <strain evidence="5 6">CECT 3313</strain>
    </source>
</reference>